<evidence type="ECO:0000313" key="1">
    <source>
        <dbReference type="EMBL" id="KOF63991.1"/>
    </source>
</evidence>
<dbReference type="PANTHER" id="PTHR47027:SF20">
    <property type="entry name" value="REVERSE TRANSCRIPTASE-LIKE PROTEIN WITH RNA-DIRECTED DNA POLYMERASE DOMAIN"/>
    <property type="match status" value="1"/>
</dbReference>
<sequence length="164" mass="19072">QTSSVNFSGHSGFEGKKLEVVATFFFLGNTLSRFNILDEEVSYRPSKFCDAFRKLESKLWLQSNIKESTKVEIYEACVQTVLLYGCKTWTTYCRHIQKDTCIPKQVLYGDLEQGKHLQCKLRKCLKDNFKDPIRKINIHTNTCHFFWTCRTVPSASNLTLIRVM</sequence>
<accession>A0A0L8FJ16</accession>
<dbReference type="AlphaFoldDB" id="A0A0L8FJ16"/>
<dbReference type="PANTHER" id="PTHR47027">
    <property type="entry name" value="REVERSE TRANSCRIPTASE DOMAIN-CONTAINING PROTEIN"/>
    <property type="match status" value="1"/>
</dbReference>
<name>A0A0L8FJ16_OCTBM</name>
<reference evidence="1" key="1">
    <citation type="submission" date="2015-07" db="EMBL/GenBank/DDBJ databases">
        <title>MeaNS - Measles Nucleotide Surveillance Program.</title>
        <authorList>
            <person name="Tran T."/>
            <person name="Druce J."/>
        </authorList>
    </citation>
    <scope>NUCLEOTIDE SEQUENCE</scope>
    <source>
        <strain evidence="1">UCB-OBI-ISO-001</strain>
        <tissue evidence="1">Gonad</tissue>
    </source>
</reference>
<feature type="non-terminal residue" evidence="1">
    <location>
        <position position="1"/>
    </location>
</feature>
<feature type="non-terminal residue" evidence="1">
    <location>
        <position position="164"/>
    </location>
</feature>
<dbReference type="EMBL" id="KQ430558">
    <property type="protein sequence ID" value="KOF63991.1"/>
    <property type="molecule type" value="Genomic_DNA"/>
</dbReference>
<gene>
    <name evidence="1" type="ORF">OCBIM_22018077mg</name>
</gene>
<protein>
    <submittedName>
        <fullName evidence="1">Uncharacterized protein</fullName>
    </submittedName>
</protein>
<organism evidence="1">
    <name type="scientific">Octopus bimaculoides</name>
    <name type="common">California two-spotted octopus</name>
    <dbReference type="NCBI Taxonomy" id="37653"/>
    <lineage>
        <taxon>Eukaryota</taxon>
        <taxon>Metazoa</taxon>
        <taxon>Spiralia</taxon>
        <taxon>Lophotrochozoa</taxon>
        <taxon>Mollusca</taxon>
        <taxon>Cephalopoda</taxon>
        <taxon>Coleoidea</taxon>
        <taxon>Octopodiformes</taxon>
        <taxon>Octopoda</taxon>
        <taxon>Incirrata</taxon>
        <taxon>Octopodidae</taxon>
        <taxon>Octopus</taxon>
    </lineage>
</organism>
<dbReference type="STRING" id="37653.A0A0L8FJ16"/>
<proteinExistence type="predicted"/>